<dbReference type="SUPFAM" id="SSF51126">
    <property type="entry name" value="Pectin lyase-like"/>
    <property type="match status" value="1"/>
</dbReference>
<name>A0A6M3INT3_9ZZZZ</name>
<evidence type="ECO:0000313" key="1">
    <source>
        <dbReference type="EMBL" id="QJA59179.1"/>
    </source>
</evidence>
<protein>
    <recommendedName>
        <fullName evidence="2">Pectate lyase</fullName>
    </recommendedName>
</protein>
<dbReference type="AlphaFoldDB" id="A0A6M3INT3"/>
<evidence type="ECO:0008006" key="2">
    <source>
        <dbReference type="Google" id="ProtNLM"/>
    </source>
</evidence>
<gene>
    <name evidence="1" type="ORF">MM415B01331_0009</name>
</gene>
<sequence length="324" mass="33681">MATARRSSSSYGGFADGVIIRGMPLLTLYPGNIYWVDSAGGGGSKGTFNHPCLTLAAAHDLVTTDNGDIIVLKPGHAETYTATVDFSKSGFAIIGLGFGDNRPTFTNGVLAAGDDMFDFAGDDIVVYNIKWKEAAPAGSAAVAFNVSGDNFHIEKCYIELGAKTLTFLTHDTTAKYGLTVVDNTIIGTAAGPDVAIRIETTHLYAKIAGNYFSWHASAGIDTGVIVCVSGTTASGCHRVFDNVSVGHADGGASVDVFLLQSVTPTYGGLCYDNYIMGADRSDNLGNTPAGGFGFIHNYITELGKGVPAAIDIEGVVPINTTPAV</sequence>
<dbReference type="InterPro" id="IPR011050">
    <property type="entry name" value="Pectin_lyase_fold/virulence"/>
</dbReference>
<dbReference type="EMBL" id="MT141358">
    <property type="protein sequence ID" value="QJA59179.1"/>
    <property type="molecule type" value="Genomic_DNA"/>
</dbReference>
<reference evidence="1" key="1">
    <citation type="submission" date="2020-03" db="EMBL/GenBank/DDBJ databases">
        <title>The deep terrestrial virosphere.</title>
        <authorList>
            <person name="Holmfeldt K."/>
            <person name="Nilsson E."/>
            <person name="Simone D."/>
            <person name="Lopez-Fernandez M."/>
            <person name="Wu X."/>
            <person name="de Brujin I."/>
            <person name="Lundin D."/>
            <person name="Andersson A."/>
            <person name="Bertilsson S."/>
            <person name="Dopson M."/>
        </authorList>
    </citation>
    <scope>NUCLEOTIDE SEQUENCE</scope>
    <source>
        <strain evidence="1">MM415B01331</strain>
    </source>
</reference>
<organism evidence="1">
    <name type="scientific">viral metagenome</name>
    <dbReference type="NCBI Taxonomy" id="1070528"/>
    <lineage>
        <taxon>unclassified sequences</taxon>
        <taxon>metagenomes</taxon>
        <taxon>organismal metagenomes</taxon>
    </lineage>
</organism>
<dbReference type="Gene3D" id="2.160.20.10">
    <property type="entry name" value="Single-stranded right-handed beta-helix, Pectin lyase-like"/>
    <property type="match status" value="1"/>
</dbReference>
<accession>A0A6M3INT3</accession>
<dbReference type="InterPro" id="IPR012334">
    <property type="entry name" value="Pectin_lyas_fold"/>
</dbReference>
<proteinExistence type="predicted"/>